<evidence type="ECO:0000259" key="2">
    <source>
        <dbReference type="Pfam" id="PF18991"/>
    </source>
</evidence>
<evidence type="ECO:0008006" key="8">
    <source>
        <dbReference type="Google" id="ProtNLM"/>
    </source>
</evidence>
<dbReference type="InterPro" id="IPR056639">
    <property type="entry name" value="DUF7737"/>
</dbReference>
<dbReference type="InterPro" id="IPR025406">
    <property type="entry name" value="DUF4132"/>
</dbReference>
<reference evidence="4" key="1">
    <citation type="submission" date="2021-03" db="EMBL/GenBank/DDBJ databases">
        <title>Genomic Encyclopedia of Type Strains, Phase IV (KMG-IV): sequencing the most valuable type-strain genomes for metagenomic binning, comparative biology and taxonomic classification.</title>
        <authorList>
            <person name="Goeker M."/>
        </authorList>
    </citation>
    <scope>NUCLEOTIDE SEQUENCE</scope>
    <source>
        <strain evidence="4">DSM 15523</strain>
        <strain evidence="5 7">DSM 16476</strain>
    </source>
</reference>
<dbReference type="Pfam" id="PF13569">
    <property type="entry name" value="DUF4132"/>
    <property type="match status" value="1"/>
</dbReference>
<dbReference type="OrthoDB" id="9763697at2"/>
<dbReference type="Proteomes" id="UP001231587">
    <property type="component" value="Unassembled WGS sequence"/>
</dbReference>
<feature type="domain" description="DUF5724" evidence="2">
    <location>
        <begin position="57"/>
        <end position="1261"/>
    </location>
</feature>
<keyword evidence="7" id="KW-1185">Reference proteome</keyword>
<dbReference type="RefSeq" id="WP_057779965.1">
    <property type="nucleotide sequence ID" value="NZ_JAGGJQ010000007.1"/>
</dbReference>
<gene>
    <name evidence="4" type="ORF">J2Z56_002504</name>
    <name evidence="5" type="ORF">J2Z57_002465</name>
</gene>
<dbReference type="Pfam" id="PF18991">
    <property type="entry name" value="DUF5724"/>
    <property type="match status" value="1"/>
</dbReference>
<accession>A0A9X1CCW7</accession>
<dbReference type="EMBL" id="JAUSUU010000007">
    <property type="protein sequence ID" value="MDQ0336013.1"/>
    <property type="molecule type" value="Genomic_DNA"/>
</dbReference>
<evidence type="ECO:0000259" key="3">
    <source>
        <dbReference type="Pfam" id="PF24879"/>
    </source>
</evidence>
<evidence type="ECO:0000313" key="4">
    <source>
        <dbReference type="EMBL" id="MBP1840574.1"/>
    </source>
</evidence>
<evidence type="ECO:0000313" key="7">
    <source>
        <dbReference type="Proteomes" id="UP001231587"/>
    </source>
</evidence>
<dbReference type="Proteomes" id="UP001138672">
    <property type="component" value="Unassembled WGS sequence"/>
</dbReference>
<dbReference type="EMBL" id="JAGGJQ010000007">
    <property type="protein sequence ID" value="MBP1840574.1"/>
    <property type="molecule type" value="Genomic_DNA"/>
</dbReference>
<evidence type="ECO:0000313" key="5">
    <source>
        <dbReference type="EMBL" id="MDQ0336013.1"/>
    </source>
</evidence>
<name>A0A9X1CCW7_9FLAO</name>
<proteinExistence type="predicted"/>
<feature type="domain" description="DUF7737" evidence="3">
    <location>
        <begin position="1565"/>
        <end position="1665"/>
    </location>
</feature>
<protein>
    <recommendedName>
        <fullName evidence="8">DUF4132 domain-containing protein</fullName>
    </recommendedName>
</protein>
<evidence type="ECO:0000313" key="6">
    <source>
        <dbReference type="Proteomes" id="UP001138672"/>
    </source>
</evidence>
<dbReference type="Pfam" id="PF24879">
    <property type="entry name" value="DUF7737"/>
    <property type="match status" value="1"/>
</dbReference>
<dbReference type="InterPro" id="IPR043782">
    <property type="entry name" value="DUF5724"/>
</dbReference>
<comment type="caution">
    <text evidence="4">The sequence shown here is derived from an EMBL/GenBank/DDBJ whole genome shotgun (WGS) entry which is preliminary data.</text>
</comment>
<organism evidence="4 6">
    <name type="scientific">Formosa algae</name>
    <dbReference type="NCBI Taxonomy" id="225843"/>
    <lineage>
        <taxon>Bacteria</taxon>
        <taxon>Pseudomonadati</taxon>
        <taxon>Bacteroidota</taxon>
        <taxon>Flavobacteriia</taxon>
        <taxon>Flavobacteriales</taxon>
        <taxon>Flavobacteriaceae</taxon>
        <taxon>Formosa</taxon>
    </lineage>
</organism>
<feature type="domain" description="DUF4132" evidence="1">
    <location>
        <begin position="1300"/>
        <end position="1475"/>
    </location>
</feature>
<sequence length="1667" mass="192612">MIPIENAEKYIHKFKKPDVDRFEFRAFSEPYRVLAKILGRIDKGERRSYYTASDYMAVSEDAINNNPWRTEEGMRLGMQLFGIMQAPYLADMWDFMDTLPYQKGYSRKAFRSVKTKDTLRNKLQSFTQFLSLSRKGFGGLSLQEHFQYSTYFPHGNSYFLATLLHNGHGMFDELLDDILQNEDDIGGVSSDIIKALLLSEDKKHWEMAAKLLLAAQRQEGLRQTILESLDESGLGALKYMINVLLENDLARFSSVNRAVSTWFGLNWETPKKSVINRVLEMAQSLILNVKEVDTYLKSKDNLEVLVGLWSIAILDVDTANRKALDIVFESEDRAKKILALYFISNTDRTNDLLVDYFQKELGKDYAVDHWVAVNLPPTTLDNETFEKLFAVAKTAEDKGKSFESKIFSWWSFTPSSYYFYQFLINGATEQQLELMATDLEVLPTEFRESYIRKVFPKHYSYSFYNYEQKLKEKERLNFDQYSWKRALARKAIYNRNELLMSTGLNLFSKMHLYDADLDIVEDLLRRKHKGLRTALIQLLLQLPVDSLRTYTTNLVSSKSIDQRLAGLEVLTLLHDANRQSNYVEEQIHMYNERPKITKNEQVYLDKFSDTSEELNYSNGFGAIDYDNLTPLYIPKTRFETKTNIFDKLGISMSESSKFKFKDFIDVKKIITQVNQLIALVAENKQHEYQTEVYDGEIATTYIEKGIRDIKKLGDDATAEELLHNIPLANVWMAWYEKSGLNDFEMYATIRYIKRRNTPFGEYKELEPFGRQYYPDLNGLNLGEKQAYYNTSNEYVTILSRLFKVYCEEKTIASFKLDILEDMIANFPKNLKLLQFQSSRYRYEVKTYNWANVVLPLAPSLSHSNLEHVSQEELQRYWGIYMYLIAQDISHPLPTTEVKVITEQAKRPGIVPFPAVETTIKLYKAGLINDDDLRFQALHSRELMVIMDGGFNYRMNYKLVERDSIPKHVIAPLKANILETELERGDLATPATDYISSIYRVEGIDYVFRILERLGKDNFERGYSYYGDSKKTIFSDLLKKTTFKDTESYADFAKHADASKITKKRLIELACYATQWTAFVGEYLGLENLDSAVWWFQAHASDYMNSEKETIISRYSNIPKSDFAIGAIDIDWFNKVYQTIGKSNWKLLHDAAKYITDGNGHRQVKLYSSVMLGEVKITETLKKIKDKRDKDYVRALGLIPLSKTVPEKDVLKRYNLLQDFLKESKQFGQQRQESEAIAVGIALDNLSRNAGYQDRVRFSWAMEAKATQAIMEHAVLNIEETEIELVINDLGKADIKVTKAGKSLKNIPAKLRKDKQIIALKEHKTYLSRQYSRTRISLENAMVNEDEFTALEIHNMMQHPIVKVMLSKLVLYVPEQEISGFYNEGVLTDASGQTHPLNEDDVLLIAHASHLYQGVEWDMYQKHVFAERITQPFKQVFRELYLITNDEREHSNRSERYQGHQIQPKKTVALLRGRGWTVSMEDGLQKVYHKRGFIATMYAMADWYSPSEAEAPTLEDICFHAIDSYKRIPLTEIPPVVFSEIMRDIDLVVSVAHVGGVDPEASHSTMEMRGALAEASAQLFKLKNITVKERHIFIKGTLGEYSIHLGSGQVSKNGLSLFIIPVHSQHRGRMFLPFVDEDPKSAEIISKMKLLSEDHKIQDPTILAQINS</sequence>
<evidence type="ECO:0000259" key="1">
    <source>
        <dbReference type="Pfam" id="PF13569"/>
    </source>
</evidence>